<reference evidence="2" key="1">
    <citation type="submission" date="2022-06" db="EMBL/GenBank/DDBJ databases">
        <title>Complete genome sequences of two strains of the flax pathogen Septoria linicola.</title>
        <authorList>
            <person name="Lapalu N."/>
            <person name="Simon A."/>
            <person name="Demenou B."/>
            <person name="Paumier D."/>
            <person name="Guillot M.-P."/>
            <person name="Gout L."/>
            <person name="Valade R."/>
        </authorList>
    </citation>
    <scope>NUCLEOTIDE SEQUENCE</scope>
    <source>
        <strain evidence="2">SE15195</strain>
    </source>
</reference>
<evidence type="ECO:0000313" key="3">
    <source>
        <dbReference type="Proteomes" id="UP001056384"/>
    </source>
</evidence>
<evidence type="ECO:0000259" key="1">
    <source>
        <dbReference type="Pfam" id="PF01425"/>
    </source>
</evidence>
<organism evidence="2 3">
    <name type="scientific">Septoria linicola</name>
    <dbReference type="NCBI Taxonomy" id="215465"/>
    <lineage>
        <taxon>Eukaryota</taxon>
        <taxon>Fungi</taxon>
        <taxon>Dikarya</taxon>
        <taxon>Ascomycota</taxon>
        <taxon>Pezizomycotina</taxon>
        <taxon>Dothideomycetes</taxon>
        <taxon>Dothideomycetidae</taxon>
        <taxon>Mycosphaerellales</taxon>
        <taxon>Mycosphaerellaceae</taxon>
        <taxon>Septoria</taxon>
    </lineage>
</organism>
<dbReference type="InterPro" id="IPR023631">
    <property type="entry name" value="Amidase_dom"/>
</dbReference>
<dbReference type="Gene3D" id="3.90.1300.10">
    <property type="entry name" value="Amidase signature (AS) domain"/>
    <property type="match status" value="1"/>
</dbReference>
<keyword evidence="3" id="KW-1185">Reference proteome</keyword>
<dbReference type="InterPro" id="IPR036928">
    <property type="entry name" value="AS_sf"/>
</dbReference>
<dbReference type="SUPFAM" id="SSF75304">
    <property type="entry name" value="Amidase signature (AS) enzymes"/>
    <property type="match status" value="1"/>
</dbReference>
<proteinExistence type="predicted"/>
<dbReference type="GO" id="GO:0003824">
    <property type="term" value="F:catalytic activity"/>
    <property type="evidence" value="ECO:0007669"/>
    <property type="project" value="InterPro"/>
</dbReference>
<protein>
    <submittedName>
        <fullName evidence="2">Amidase</fullName>
    </submittedName>
</protein>
<accession>A0A9Q9EGR1</accession>
<sequence length="602" mass="65279">MSTSTQGVHINKPQVHETTIPWHAPADPANPVVKGLPLHLGAILISKLGFVQQALWNNAGFASLRDRPELQAFEPRYEPVVTKSNGAASAASEGEYLKSFAKEDWKNRRPSSSPHWSVLDYHAAYVSGKLTPSAVVKALLPLIDRDAEKPHRHSTAYLQVRQDLVLAAAKESTRRYAAGKFLSVIDGVPLAIKDEMDLSGYKKWFGSKIEYTRKDDATSYCVQKWQDAGGIIVGKTNMHEFGADTTNNNPWYGTPLNPNNEKFYCGGSSGGSAYSVAAGLTPICEGNDGGGSIRLPANYCGLYGLKPSQGRISGRPSTNLAKSNGVAGPLAANMVDLEVGYRIMAQPDPLDTTSSLFQAPSSPSQTRNKVLGIYAPWFDRADPLVKSTCQASIDHLVAIHNYTVVPITLPLLPEGQLAHAMTILAELATGVPEADQHKLTPANKVLLSVARKTTAVDLLQAQRLRNLLMQHLAYLYEQHPGLIIVTPTTPNCGWRIGAGELSYGMTDGNKQIRNMEYVWLANFTGCPAITAPVGYEDDPDGKVPIGLMGMADWCEEDSLIAFGYDLEKCVSEAYEGGRVRPKHWTDVLDLAARVGGEEVVVG</sequence>
<evidence type="ECO:0000313" key="2">
    <source>
        <dbReference type="EMBL" id="USW49097.1"/>
    </source>
</evidence>
<dbReference type="Pfam" id="PF01425">
    <property type="entry name" value="Amidase"/>
    <property type="match status" value="1"/>
</dbReference>
<feature type="domain" description="Amidase" evidence="1">
    <location>
        <begin position="148"/>
        <end position="559"/>
    </location>
</feature>
<dbReference type="InterPro" id="IPR000120">
    <property type="entry name" value="Amidase"/>
</dbReference>
<dbReference type="OrthoDB" id="421993at2759"/>
<dbReference type="Proteomes" id="UP001056384">
    <property type="component" value="Chromosome 2"/>
</dbReference>
<dbReference type="AlphaFoldDB" id="A0A9Q9EGR1"/>
<dbReference type="PANTHER" id="PTHR11895">
    <property type="entry name" value="TRANSAMIDASE"/>
    <property type="match status" value="1"/>
</dbReference>
<gene>
    <name evidence="2" type="ORF">Slin15195_G024160</name>
</gene>
<dbReference type="EMBL" id="CP099419">
    <property type="protein sequence ID" value="USW49097.1"/>
    <property type="molecule type" value="Genomic_DNA"/>
</dbReference>
<name>A0A9Q9EGR1_9PEZI</name>
<dbReference type="PANTHER" id="PTHR11895:SF67">
    <property type="entry name" value="AMIDASE DOMAIN-CONTAINING PROTEIN"/>
    <property type="match status" value="1"/>
</dbReference>